<reference evidence="18" key="1">
    <citation type="journal article" date="2019" name="Int. J. Syst. Evol. Microbiol.">
        <title>The Global Catalogue of Microorganisms (GCM) 10K type strain sequencing project: providing services to taxonomists for standard genome sequencing and annotation.</title>
        <authorList>
            <consortium name="The Broad Institute Genomics Platform"/>
            <consortium name="The Broad Institute Genome Sequencing Center for Infectious Disease"/>
            <person name="Wu L."/>
            <person name="Ma J."/>
        </authorList>
    </citation>
    <scope>NUCLEOTIDE SEQUENCE [LARGE SCALE GENOMIC DNA]</scope>
    <source>
        <strain evidence="18">JCM 16083</strain>
    </source>
</reference>
<dbReference type="EC" id="1.3.98.3" evidence="15"/>
<keyword evidence="10 15" id="KW-0408">Iron</keyword>
<evidence type="ECO:0000256" key="15">
    <source>
        <dbReference type="PIRNR" id="PIRNR000167"/>
    </source>
</evidence>
<dbReference type="Pfam" id="PF04055">
    <property type="entry name" value="Radical_SAM"/>
    <property type="match status" value="1"/>
</dbReference>
<dbReference type="SMART" id="SM00729">
    <property type="entry name" value="Elp3"/>
    <property type="match status" value="1"/>
</dbReference>
<dbReference type="InterPro" id="IPR007197">
    <property type="entry name" value="rSAM"/>
</dbReference>
<comment type="subcellular location">
    <subcellularLocation>
        <location evidence="1 15">Cytoplasm</location>
    </subcellularLocation>
</comment>
<evidence type="ECO:0000256" key="1">
    <source>
        <dbReference type="ARBA" id="ARBA00004496"/>
    </source>
</evidence>
<comment type="cofactor">
    <cofactor evidence="15">
        <name>[4Fe-4S] cluster</name>
        <dbReference type="ChEBI" id="CHEBI:49883"/>
    </cofactor>
    <text evidence="15">Binds 1 [4Fe-4S] cluster. The cluster is coordinated with 3 cysteines and an exchangeable S-adenosyl-L-methionine.</text>
</comment>
<protein>
    <recommendedName>
        <fullName evidence="15">Coproporphyrinogen-III oxidase</fullName>
        <ecNumber evidence="15">1.3.98.3</ecNumber>
    </recommendedName>
</protein>
<keyword evidence="12 15" id="KW-0627">Porphyrin biosynthesis</keyword>
<dbReference type="RefSeq" id="WP_343784113.1">
    <property type="nucleotide sequence ID" value="NZ_BAAAFH010000003.1"/>
</dbReference>
<comment type="subunit">
    <text evidence="4">Monomer.</text>
</comment>
<feature type="domain" description="Radical SAM core" evidence="16">
    <location>
        <begin position="47"/>
        <end position="285"/>
    </location>
</feature>
<dbReference type="SFLD" id="SFLDG01065">
    <property type="entry name" value="anaerobic_coproporphyrinogen-I"/>
    <property type="match status" value="1"/>
</dbReference>
<dbReference type="PIRSF" id="PIRSF000167">
    <property type="entry name" value="HemN"/>
    <property type="match status" value="1"/>
</dbReference>
<evidence type="ECO:0000256" key="4">
    <source>
        <dbReference type="ARBA" id="ARBA00011245"/>
    </source>
</evidence>
<evidence type="ECO:0000256" key="11">
    <source>
        <dbReference type="ARBA" id="ARBA00023014"/>
    </source>
</evidence>
<evidence type="ECO:0000256" key="10">
    <source>
        <dbReference type="ARBA" id="ARBA00023004"/>
    </source>
</evidence>
<dbReference type="SFLD" id="SFLDG01082">
    <property type="entry name" value="B12-binding_domain_containing"/>
    <property type="match status" value="1"/>
</dbReference>
<keyword evidence="7 15" id="KW-0949">S-adenosyl-L-methionine</keyword>
<dbReference type="Gene3D" id="3.80.30.20">
    <property type="entry name" value="tm_1862 like domain"/>
    <property type="match status" value="1"/>
</dbReference>
<comment type="function">
    <text evidence="13">Involved in the heme biosynthesis. Catalyzes the anaerobic oxidative decarboxylation of propionate groups of rings A and B of coproporphyrinogen III to yield the vinyl groups in protoporphyrinogen IX.</text>
</comment>
<dbReference type="CDD" id="cd01335">
    <property type="entry name" value="Radical_SAM"/>
    <property type="match status" value="1"/>
</dbReference>
<comment type="catalytic activity">
    <reaction evidence="14 15">
        <text>coproporphyrinogen III + 2 S-adenosyl-L-methionine = protoporphyrinogen IX + 2 5'-deoxyadenosine + 2 L-methionine + 2 CO2</text>
        <dbReference type="Rhea" id="RHEA:15425"/>
        <dbReference type="ChEBI" id="CHEBI:16526"/>
        <dbReference type="ChEBI" id="CHEBI:17319"/>
        <dbReference type="ChEBI" id="CHEBI:57307"/>
        <dbReference type="ChEBI" id="CHEBI:57309"/>
        <dbReference type="ChEBI" id="CHEBI:57844"/>
        <dbReference type="ChEBI" id="CHEBI:59789"/>
        <dbReference type="EC" id="1.3.98.3"/>
    </reaction>
</comment>
<comment type="caution">
    <text evidence="17">The sequence shown here is derived from an EMBL/GenBank/DDBJ whole genome shotgun (WGS) entry which is preliminary data.</text>
</comment>
<dbReference type="EMBL" id="BAAAFH010000003">
    <property type="protein sequence ID" value="GAA0873762.1"/>
    <property type="molecule type" value="Genomic_DNA"/>
</dbReference>
<proteinExistence type="inferred from homology"/>
<dbReference type="SUPFAM" id="SSF102114">
    <property type="entry name" value="Radical SAM enzymes"/>
    <property type="match status" value="1"/>
</dbReference>
<sequence>MILNHDLIAKYNVPGPRYTSYPTVPHWETAPTQEQWRKSVRTRFEETNDEQGISIYIHLPFCESLCTYCGCNTRITVNHGVEVPYMNAILKEWELYKETFGGTPKIKELHLGGGTPTFFSPENLKILVEGILKDSLIADNHEFSFEGHPRNTTADHLQVLYDLGFRRLSLGIQDFDEKVQITVNRIQPFYMVKEVVDVARRIGYKSINFDLIYGLPFQTLESIERTFSLVNQLRPERIAFYSYAHVPWVKPGQRRFTEMDLPSDSYKRALYELGKELLENAGYIEVGMDHFSLPEDDLYIALKEHRLHRNFMGYTTDHNELMIGLGVSSISDSWDMFAQNVKVVEEYYRILEEGDLPIYRGHVLNPEDLLIRRKILNLMCHFETDVADLMRYELQWIMIRNKLTPLIKDELAAINGTTVYILDAGRPFVRNICMAFDYRISDPRSMTNVFSTTV</sequence>
<dbReference type="PANTHER" id="PTHR13932">
    <property type="entry name" value="COPROPORPHYRINIGEN III OXIDASE"/>
    <property type="match status" value="1"/>
</dbReference>
<evidence type="ECO:0000256" key="12">
    <source>
        <dbReference type="ARBA" id="ARBA00023244"/>
    </source>
</evidence>
<keyword evidence="9 15" id="KW-0560">Oxidoreductase</keyword>
<comment type="similarity">
    <text evidence="3 15">Belongs to the anaerobic coproporphyrinogen-III oxidase family.</text>
</comment>
<keyword evidence="11 15" id="KW-0411">Iron-sulfur</keyword>
<evidence type="ECO:0000256" key="13">
    <source>
        <dbReference type="ARBA" id="ARBA00024295"/>
    </source>
</evidence>
<dbReference type="InterPro" id="IPR023404">
    <property type="entry name" value="rSAM_horseshoe"/>
</dbReference>
<evidence type="ECO:0000256" key="8">
    <source>
        <dbReference type="ARBA" id="ARBA00022723"/>
    </source>
</evidence>
<dbReference type="Proteomes" id="UP001501126">
    <property type="component" value="Unassembled WGS sequence"/>
</dbReference>
<dbReference type="PANTHER" id="PTHR13932:SF6">
    <property type="entry name" value="OXYGEN-INDEPENDENT COPROPORPHYRINOGEN III OXIDASE"/>
    <property type="match status" value="1"/>
</dbReference>
<keyword evidence="6 15" id="KW-0963">Cytoplasm</keyword>
<dbReference type="NCBIfam" id="TIGR00538">
    <property type="entry name" value="hemN"/>
    <property type="match status" value="1"/>
</dbReference>
<organism evidence="17 18">
    <name type="scientific">Wandonia haliotis</name>
    <dbReference type="NCBI Taxonomy" id="574963"/>
    <lineage>
        <taxon>Bacteria</taxon>
        <taxon>Pseudomonadati</taxon>
        <taxon>Bacteroidota</taxon>
        <taxon>Flavobacteriia</taxon>
        <taxon>Flavobacteriales</taxon>
        <taxon>Crocinitomicaceae</taxon>
        <taxon>Wandonia</taxon>
    </lineage>
</organism>
<comment type="pathway">
    <text evidence="2 15">Porphyrin-containing compound metabolism; protoporphyrin-IX biosynthesis; protoporphyrinogen-IX from coproporphyrinogen-III (AdoMet route): step 1/1.</text>
</comment>
<dbReference type="Gene3D" id="1.10.10.920">
    <property type="match status" value="1"/>
</dbReference>
<name>A0ABP3XYW3_9FLAO</name>
<evidence type="ECO:0000256" key="2">
    <source>
        <dbReference type="ARBA" id="ARBA00004785"/>
    </source>
</evidence>
<dbReference type="PROSITE" id="PS51918">
    <property type="entry name" value="RADICAL_SAM"/>
    <property type="match status" value="1"/>
</dbReference>
<dbReference type="InterPro" id="IPR006638">
    <property type="entry name" value="Elp3/MiaA/NifB-like_rSAM"/>
</dbReference>
<dbReference type="InterPro" id="IPR004558">
    <property type="entry name" value="Coprogen_oxidase_HemN"/>
</dbReference>
<dbReference type="InterPro" id="IPR034505">
    <property type="entry name" value="Coproporphyrinogen-III_oxidase"/>
</dbReference>
<evidence type="ECO:0000313" key="18">
    <source>
        <dbReference type="Proteomes" id="UP001501126"/>
    </source>
</evidence>
<dbReference type="SFLD" id="SFLDS00029">
    <property type="entry name" value="Radical_SAM"/>
    <property type="match status" value="1"/>
</dbReference>
<evidence type="ECO:0000259" key="16">
    <source>
        <dbReference type="PROSITE" id="PS51918"/>
    </source>
</evidence>
<evidence type="ECO:0000313" key="17">
    <source>
        <dbReference type="EMBL" id="GAA0873762.1"/>
    </source>
</evidence>
<evidence type="ECO:0000256" key="7">
    <source>
        <dbReference type="ARBA" id="ARBA00022691"/>
    </source>
</evidence>
<dbReference type="InterPro" id="IPR058240">
    <property type="entry name" value="rSAM_sf"/>
</dbReference>
<evidence type="ECO:0000256" key="5">
    <source>
        <dbReference type="ARBA" id="ARBA00022485"/>
    </source>
</evidence>
<gene>
    <name evidence="17" type="primary">hemN</name>
    <name evidence="17" type="ORF">GCM10009118_01700</name>
</gene>
<accession>A0ABP3XYW3</accession>
<evidence type="ECO:0000256" key="14">
    <source>
        <dbReference type="ARBA" id="ARBA00048321"/>
    </source>
</evidence>
<evidence type="ECO:0000256" key="9">
    <source>
        <dbReference type="ARBA" id="ARBA00023002"/>
    </source>
</evidence>
<keyword evidence="8 15" id="KW-0479">Metal-binding</keyword>
<evidence type="ECO:0000256" key="6">
    <source>
        <dbReference type="ARBA" id="ARBA00022490"/>
    </source>
</evidence>
<evidence type="ECO:0000256" key="3">
    <source>
        <dbReference type="ARBA" id="ARBA00005493"/>
    </source>
</evidence>
<keyword evidence="18" id="KW-1185">Reference proteome</keyword>
<keyword evidence="5 15" id="KW-0004">4Fe-4S</keyword>